<dbReference type="PANTHER" id="PTHR35174">
    <property type="entry name" value="BLL7171 PROTEIN-RELATED"/>
    <property type="match status" value="1"/>
</dbReference>
<gene>
    <name evidence="3" type="ORF">GALL_125800</name>
</gene>
<dbReference type="InterPro" id="IPR005545">
    <property type="entry name" value="YCII"/>
</dbReference>
<proteinExistence type="predicted"/>
<protein>
    <submittedName>
        <fullName evidence="3">YCII-related domain protein</fullName>
    </submittedName>
</protein>
<reference evidence="3" key="1">
    <citation type="submission" date="2016-10" db="EMBL/GenBank/DDBJ databases">
        <title>Sequence of Gallionella enrichment culture.</title>
        <authorList>
            <person name="Poehlein A."/>
            <person name="Muehling M."/>
            <person name="Daniel R."/>
        </authorList>
    </citation>
    <scope>NUCLEOTIDE SEQUENCE</scope>
</reference>
<evidence type="ECO:0000313" key="3">
    <source>
        <dbReference type="EMBL" id="OIR05268.1"/>
    </source>
</evidence>
<accession>A0A1J5SUH9</accession>
<feature type="region of interest" description="Disordered" evidence="1">
    <location>
        <begin position="1"/>
        <end position="26"/>
    </location>
</feature>
<dbReference type="InterPro" id="IPR011008">
    <property type="entry name" value="Dimeric_a/b-barrel"/>
</dbReference>
<feature type="compositionally biased region" description="Basic and acidic residues" evidence="1">
    <location>
        <begin position="16"/>
        <end position="26"/>
    </location>
</feature>
<evidence type="ECO:0000259" key="2">
    <source>
        <dbReference type="Pfam" id="PF03795"/>
    </source>
</evidence>
<evidence type="ECO:0000256" key="1">
    <source>
        <dbReference type="SAM" id="MobiDB-lite"/>
    </source>
</evidence>
<dbReference type="Pfam" id="PF03795">
    <property type="entry name" value="YCII"/>
    <property type="match status" value="1"/>
</dbReference>
<dbReference type="Gene3D" id="3.30.70.1060">
    <property type="entry name" value="Dimeric alpha+beta barrel"/>
    <property type="match status" value="1"/>
</dbReference>
<sequence length="127" mass="13964">MNDPGDRTPYLLLFRGPEEDPPRRKGDLPDEFAVWMTWIDDLKAKGLSLGGRPLEHEGRVLKPQGRAAADGPFAEGKEIVGGYLVVLARDLDEACRIGSGCPGLKGDISVEVRRLMKVPDQYAHVLL</sequence>
<dbReference type="SUPFAM" id="SSF54909">
    <property type="entry name" value="Dimeric alpha+beta barrel"/>
    <property type="match status" value="1"/>
</dbReference>
<dbReference type="EMBL" id="MLJW01000051">
    <property type="protein sequence ID" value="OIR05268.1"/>
    <property type="molecule type" value="Genomic_DNA"/>
</dbReference>
<organism evidence="3">
    <name type="scientific">mine drainage metagenome</name>
    <dbReference type="NCBI Taxonomy" id="410659"/>
    <lineage>
        <taxon>unclassified sequences</taxon>
        <taxon>metagenomes</taxon>
        <taxon>ecological metagenomes</taxon>
    </lineage>
</organism>
<name>A0A1J5SUH9_9ZZZZ</name>
<feature type="domain" description="YCII-related" evidence="2">
    <location>
        <begin position="37"/>
        <end position="108"/>
    </location>
</feature>
<comment type="caution">
    <text evidence="3">The sequence shown here is derived from an EMBL/GenBank/DDBJ whole genome shotgun (WGS) entry which is preliminary data.</text>
</comment>
<dbReference type="PANTHER" id="PTHR35174:SF3">
    <property type="entry name" value="BLL7171 PROTEIN"/>
    <property type="match status" value="1"/>
</dbReference>
<dbReference type="AlphaFoldDB" id="A0A1J5SUH9"/>